<dbReference type="Proteomes" id="UP000198345">
    <property type="component" value="Unassembled WGS sequence"/>
</dbReference>
<dbReference type="InterPro" id="IPR021994">
    <property type="entry name" value="DUF3592"/>
</dbReference>
<keyword evidence="1" id="KW-1133">Transmembrane helix</keyword>
<dbReference type="AlphaFoldDB" id="A0A226HI20"/>
<proteinExistence type="predicted"/>
<dbReference type="RefSeq" id="WP_089048900.1">
    <property type="nucleotide sequence ID" value="NZ_FXTV01000006.1"/>
</dbReference>
<comment type="caution">
    <text evidence="3">The sequence shown here is derived from an EMBL/GenBank/DDBJ whole genome shotgun (WGS) entry which is preliminary data.</text>
</comment>
<sequence length="143" mass="16733">MKRKFLAATYICFLPGLAFLLITFYLYSTRYSFFENANETNGTITKFIPAASKNGTVYYPYISFVTKSRQQVEFTSCVEKKSFNNIEGSKVKVFYDPTNPEKAEINGMYVFSIDPLFFGFLGMFFFLIGFWIIFGEYRKRKKK</sequence>
<feature type="transmembrane region" description="Helical" evidence="1">
    <location>
        <begin position="7"/>
        <end position="27"/>
    </location>
</feature>
<keyword evidence="1" id="KW-0812">Transmembrane</keyword>
<feature type="domain" description="DUF3592" evidence="2">
    <location>
        <begin position="40"/>
        <end position="106"/>
    </location>
</feature>
<name>A0A226HI20_9FLAO</name>
<keyword evidence="1" id="KW-0472">Membrane</keyword>
<feature type="transmembrane region" description="Helical" evidence="1">
    <location>
        <begin position="116"/>
        <end position="134"/>
    </location>
</feature>
<evidence type="ECO:0000313" key="4">
    <source>
        <dbReference type="Proteomes" id="UP000198345"/>
    </source>
</evidence>
<accession>A0A226HI20</accession>
<organism evidence="3 4">
    <name type="scientific">Flavobacterium hercynium</name>
    <dbReference type="NCBI Taxonomy" id="387094"/>
    <lineage>
        <taxon>Bacteria</taxon>
        <taxon>Pseudomonadati</taxon>
        <taxon>Bacteroidota</taxon>
        <taxon>Flavobacteriia</taxon>
        <taxon>Flavobacteriales</taxon>
        <taxon>Flavobacteriaceae</taxon>
        <taxon>Flavobacterium</taxon>
    </lineage>
</organism>
<dbReference type="EMBL" id="MUGW01000012">
    <property type="protein sequence ID" value="OXA93754.1"/>
    <property type="molecule type" value="Genomic_DNA"/>
</dbReference>
<evidence type="ECO:0000256" key="1">
    <source>
        <dbReference type="SAM" id="Phobius"/>
    </source>
</evidence>
<keyword evidence="4" id="KW-1185">Reference proteome</keyword>
<evidence type="ECO:0000313" key="3">
    <source>
        <dbReference type="EMBL" id="OXA93754.1"/>
    </source>
</evidence>
<dbReference type="OrthoDB" id="2242169at2"/>
<protein>
    <recommendedName>
        <fullName evidence="2">DUF3592 domain-containing protein</fullName>
    </recommendedName>
</protein>
<reference evidence="3 4" key="1">
    <citation type="submission" date="2016-11" db="EMBL/GenBank/DDBJ databases">
        <title>Whole genomes of Flavobacteriaceae.</title>
        <authorList>
            <person name="Stine C."/>
            <person name="Li C."/>
            <person name="Tadesse D."/>
        </authorList>
    </citation>
    <scope>NUCLEOTIDE SEQUENCE [LARGE SCALE GENOMIC DNA]</scope>
    <source>
        <strain evidence="3 4">DSM 18292</strain>
    </source>
</reference>
<dbReference type="Pfam" id="PF12158">
    <property type="entry name" value="DUF3592"/>
    <property type="match status" value="1"/>
</dbReference>
<evidence type="ECO:0000259" key="2">
    <source>
        <dbReference type="Pfam" id="PF12158"/>
    </source>
</evidence>
<gene>
    <name evidence="3" type="ORF">B0A66_05740</name>
</gene>